<keyword evidence="7" id="KW-1185">Reference proteome</keyword>
<evidence type="ECO:0000313" key="7">
    <source>
        <dbReference type="Proteomes" id="UP000257045"/>
    </source>
</evidence>
<dbReference type="InterPro" id="IPR036291">
    <property type="entry name" value="NAD(P)-bd_dom_sf"/>
</dbReference>
<dbReference type="Pfam" id="PF03721">
    <property type="entry name" value="UDPG_MGDP_dh_N"/>
    <property type="match status" value="1"/>
</dbReference>
<evidence type="ECO:0000259" key="5">
    <source>
        <dbReference type="SMART" id="SM00984"/>
    </source>
</evidence>
<dbReference type="SMART" id="SM00984">
    <property type="entry name" value="UDPG_MGDP_dh_C"/>
    <property type="match status" value="1"/>
</dbReference>
<dbReference type="InterPro" id="IPR036220">
    <property type="entry name" value="UDP-Glc/GDP-Man_DH_C_sf"/>
</dbReference>
<dbReference type="PANTHER" id="PTHR43491">
    <property type="entry name" value="UDP-N-ACETYL-D-MANNOSAMINE DEHYDROGENASE"/>
    <property type="match status" value="1"/>
</dbReference>
<evidence type="ECO:0000256" key="2">
    <source>
        <dbReference type="ARBA" id="ARBA00023002"/>
    </source>
</evidence>
<dbReference type="InterPro" id="IPR014026">
    <property type="entry name" value="UDP-Glc/GDP-Man_DH_dimer"/>
</dbReference>
<dbReference type="PIRSF" id="PIRSF000124">
    <property type="entry name" value="UDPglc_GDPman_dh"/>
    <property type="match status" value="1"/>
</dbReference>
<gene>
    <name evidence="6" type="ORF">CQA58_00540</name>
</gene>
<dbReference type="PANTHER" id="PTHR43491:SF2">
    <property type="entry name" value="UDP-N-ACETYL-D-MANNOSAMINE DEHYDROGENASE"/>
    <property type="match status" value="1"/>
</dbReference>
<dbReference type="NCBIfam" id="TIGR03026">
    <property type="entry name" value="NDP-sugDHase"/>
    <property type="match status" value="1"/>
</dbReference>
<dbReference type="EMBL" id="NXLV01000001">
    <property type="protein sequence ID" value="RDU72257.1"/>
    <property type="molecule type" value="Genomic_DNA"/>
</dbReference>
<sequence length="418" mass="46330">MTKTIAIIGLGYVGLPLAIEFGKKYPTLGFDINPTRIKELEEHHDRTHQISSSDFASSTLLSFHSTLDALKNAQIYIITVPTPLDEYKNPDISYLINASKMIAPLLSSQNIIIYESTTYPTCTLQDCVPILEQYSSLKFNTDFFVGYSPERINPGDHTHKLPQIKKITSGSTPEVAQEIDALYSSIITAGTYLAPSIEIAEMAKVIENAQRDLNIAFVNEIALICDKLGIDTQEVLKASSTKWNFLPFKPGLVGGHCISIDPYYLTHKAHQLGYHPRVISAGRLVNDAMPNFVAQKLIKLLIAKDIKILGAKILVLGVTFKENCNDTRNSKVFEVVKELQEYGCEITLLDPLALPEEVAKLTSSPLYSSLCNISERFEGVLLCVAHQEFEGINLTQHTHSQSVIYDLKGVLKSSDAKL</sequence>
<dbReference type="Pfam" id="PF00984">
    <property type="entry name" value="UDPG_MGDP_dh"/>
    <property type="match status" value="1"/>
</dbReference>
<dbReference type="InterPro" id="IPR001732">
    <property type="entry name" value="UDP-Glc/GDP-Man_DH_N"/>
</dbReference>
<feature type="domain" description="UDP-glucose/GDP-mannose dehydrogenase C-terminal" evidence="5">
    <location>
        <begin position="314"/>
        <end position="413"/>
    </location>
</feature>
<keyword evidence="3" id="KW-0520">NAD</keyword>
<organism evidence="6 7">
    <name type="scientific">Helicobacter brantae</name>
    <dbReference type="NCBI Taxonomy" id="375927"/>
    <lineage>
        <taxon>Bacteria</taxon>
        <taxon>Pseudomonadati</taxon>
        <taxon>Campylobacterota</taxon>
        <taxon>Epsilonproteobacteria</taxon>
        <taxon>Campylobacterales</taxon>
        <taxon>Helicobacteraceae</taxon>
        <taxon>Helicobacter</taxon>
    </lineage>
</organism>
<dbReference type="InterPro" id="IPR014027">
    <property type="entry name" value="UDP-Glc/GDP-Man_DH_C"/>
</dbReference>
<dbReference type="SUPFAM" id="SSF51735">
    <property type="entry name" value="NAD(P)-binding Rossmann-fold domains"/>
    <property type="match status" value="1"/>
</dbReference>
<evidence type="ECO:0000256" key="4">
    <source>
        <dbReference type="PIRNR" id="PIRNR000124"/>
    </source>
</evidence>
<dbReference type="GO" id="GO:0000271">
    <property type="term" value="P:polysaccharide biosynthetic process"/>
    <property type="evidence" value="ECO:0007669"/>
    <property type="project" value="InterPro"/>
</dbReference>
<dbReference type="GO" id="GO:0016616">
    <property type="term" value="F:oxidoreductase activity, acting on the CH-OH group of donors, NAD or NADP as acceptor"/>
    <property type="evidence" value="ECO:0007669"/>
    <property type="project" value="InterPro"/>
</dbReference>
<dbReference type="RefSeq" id="WP_115568887.1">
    <property type="nucleotide sequence ID" value="NZ_NXLV01000001.1"/>
</dbReference>
<dbReference type="AlphaFoldDB" id="A0A3D8J417"/>
<accession>A0A3D8J417</accession>
<dbReference type="Proteomes" id="UP000257045">
    <property type="component" value="Unassembled WGS sequence"/>
</dbReference>
<keyword evidence="2" id="KW-0560">Oxidoreductase</keyword>
<dbReference type="InterPro" id="IPR017476">
    <property type="entry name" value="UDP-Glc/GDP-Man"/>
</dbReference>
<dbReference type="Pfam" id="PF03720">
    <property type="entry name" value="UDPG_MGDP_dh_C"/>
    <property type="match status" value="1"/>
</dbReference>
<reference evidence="6 7" key="1">
    <citation type="submission" date="2018-04" db="EMBL/GenBank/DDBJ databases">
        <title>Novel Campyloabacter and Helicobacter Species and Strains.</title>
        <authorList>
            <person name="Mannion A.J."/>
            <person name="Shen Z."/>
            <person name="Fox J.G."/>
        </authorList>
    </citation>
    <scope>NUCLEOTIDE SEQUENCE [LARGE SCALE GENOMIC DNA]</scope>
    <source>
        <strain evidence="6 7">MIT 04-9366</strain>
    </source>
</reference>
<proteinExistence type="inferred from homology"/>
<dbReference type="InterPro" id="IPR028359">
    <property type="entry name" value="UDP_ManNAc/GlcNAc_DH"/>
</dbReference>
<dbReference type="GO" id="GO:0016628">
    <property type="term" value="F:oxidoreductase activity, acting on the CH-CH group of donors, NAD or NADP as acceptor"/>
    <property type="evidence" value="ECO:0007669"/>
    <property type="project" value="InterPro"/>
</dbReference>
<protein>
    <submittedName>
        <fullName evidence="6">Vi polysaccharide biosynthesis protein VipA/TviB</fullName>
    </submittedName>
</protein>
<dbReference type="GO" id="GO:0051287">
    <property type="term" value="F:NAD binding"/>
    <property type="evidence" value="ECO:0007669"/>
    <property type="project" value="InterPro"/>
</dbReference>
<evidence type="ECO:0000256" key="3">
    <source>
        <dbReference type="ARBA" id="ARBA00023027"/>
    </source>
</evidence>
<dbReference type="SUPFAM" id="SSF48179">
    <property type="entry name" value="6-phosphogluconate dehydrogenase C-terminal domain-like"/>
    <property type="match status" value="1"/>
</dbReference>
<evidence type="ECO:0000256" key="1">
    <source>
        <dbReference type="ARBA" id="ARBA00006601"/>
    </source>
</evidence>
<dbReference type="PIRSF" id="PIRSF500136">
    <property type="entry name" value="UDP_ManNAc_DH"/>
    <property type="match status" value="1"/>
</dbReference>
<comment type="similarity">
    <text evidence="1 4">Belongs to the UDP-glucose/GDP-mannose dehydrogenase family.</text>
</comment>
<dbReference type="SUPFAM" id="SSF52413">
    <property type="entry name" value="UDP-glucose/GDP-mannose dehydrogenase C-terminal domain"/>
    <property type="match status" value="1"/>
</dbReference>
<dbReference type="InterPro" id="IPR008927">
    <property type="entry name" value="6-PGluconate_DH-like_C_sf"/>
</dbReference>
<comment type="caution">
    <text evidence="6">The sequence shown here is derived from an EMBL/GenBank/DDBJ whole genome shotgun (WGS) entry which is preliminary data.</text>
</comment>
<dbReference type="OrthoDB" id="9803238at2"/>
<name>A0A3D8J417_9HELI</name>
<dbReference type="Gene3D" id="3.40.50.720">
    <property type="entry name" value="NAD(P)-binding Rossmann-like Domain"/>
    <property type="match status" value="2"/>
</dbReference>
<evidence type="ECO:0000313" key="6">
    <source>
        <dbReference type="EMBL" id="RDU72257.1"/>
    </source>
</evidence>